<feature type="chain" id="PRO_5032804223" evidence="1">
    <location>
        <begin position="20"/>
        <end position="349"/>
    </location>
</feature>
<comment type="caution">
    <text evidence="3">The sequence shown here is derived from an EMBL/GenBank/DDBJ whole genome shotgun (WGS) entry which is preliminary data.</text>
</comment>
<dbReference type="Gene3D" id="3.40.710.10">
    <property type="entry name" value="DD-peptidase/beta-lactamase superfamily"/>
    <property type="match status" value="1"/>
</dbReference>
<protein>
    <submittedName>
        <fullName evidence="3">Serine hydrolase</fullName>
    </submittedName>
</protein>
<dbReference type="RefSeq" id="WP_160612771.1">
    <property type="nucleotide sequence ID" value="NZ_JAUFQM010000001.1"/>
</dbReference>
<keyword evidence="1" id="KW-0732">Signal</keyword>
<organism evidence="3 4">
    <name type="scientific">Pontixanthobacter aestiaquae</name>
    <dbReference type="NCBI Taxonomy" id="1509367"/>
    <lineage>
        <taxon>Bacteria</taxon>
        <taxon>Pseudomonadati</taxon>
        <taxon>Pseudomonadota</taxon>
        <taxon>Alphaproteobacteria</taxon>
        <taxon>Sphingomonadales</taxon>
        <taxon>Erythrobacteraceae</taxon>
        <taxon>Pontixanthobacter</taxon>
    </lineage>
</organism>
<dbReference type="InterPro" id="IPR001466">
    <property type="entry name" value="Beta-lactam-related"/>
</dbReference>
<dbReference type="OrthoDB" id="9814204at2"/>
<reference evidence="3 4" key="1">
    <citation type="submission" date="2019-12" db="EMBL/GenBank/DDBJ databases">
        <title>Genomic-based taxomic classification of the family Erythrobacteraceae.</title>
        <authorList>
            <person name="Xu L."/>
        </authorList>
    </citation>
    <scope>NUCLEOTIDE SEQUENCE [LARGE SCALE GENOMIC DNA]</scope>
    <source>
        <strain evidence="3 4">KCTC 42006</strain>
    </source>
</reference>
<accession>A0A844Z3Q3</accession>
<evidence type="ECO:0000256" key="1">
    <source>
        <dbReference type="SAM" id="SignalP"/>
    </source>
</evidence>
<dbReference type="GO" id="GO:0016787">
    <property type="term" value="F:hydrolase activity"/>
    <property type="evidence" value="ECO:0007669"/>
    <property type="project" value="UniProtKB-KW"/>
</dbReference>
<dbReference type="PANTHER" id="PTHR43283">
    <property type="entry name" value="BETA-LACTAMASE-RELATED"/>
    <property type="match status" value="1"/>
</dbReference>
<sequence length="349" mass="38581">MMRAIVSGLLLGLVAPITAAAQAISLPELEQQIADRALGKIVAVQVEQNGETVYAQRFDRKNDDQLTDIRSAGKSLTALAVGILVDEGKLPVNTNVWPLLGSAANDPRNDITVRDLLTMSSSLDCSDSTLKSPGNEERMYRTKVWRDFAMNIPVAGDYTRDDKGYGRFSYCTAGVFLLGQVVEEVSGQRFDDFMAERVFRPLGIDDVKWTRSRSGEVQSGGQIQMRADDLLKIGRLVLDGGKYRGQQIVSGEWIKQMLQPHSQTGPYNYYGYLWWFSPVTSPRGLEPSWMMMGNGGNIISIYREYDAVIVVQARNYNKDDAHPNSFAIMRAVLEALPAPNQKGDGSGAD</sequence>
<dbReference type="Proteomes" id="UP000460290">
    <property type="component" value="Unassembled WGS sequence"/>
</dbReference>
<dbReference type="Pfam" id="PF00144">
    <property type="entry name" value="Beta-lactamase"/>
    <property type="match status" value="1"/>
</dbReference>
<evidence type="ECO:0000313" key="4">
    <source>
        <dbReference type="Proteomes" id="UP000460290"/>
    </source>
</evidence>
<evidence type="ECO:0000259" key="2">
    <source>
        <dbReference type="Pfam" id="PF00144"/>
    </source>
</evidence>
<proteinExistence type="predicted"/>
<dbReference type="InterPro" id="IPR012338">
    <property type="entry name" value="Beta-lactam/transpept-like"/>
</dbReference>
<dbReference type="InterPro" id="IPR050789">
    <property type="entry name" value="Diverse_Enzym_Activities"/>
</dbReference>
<dbReference type="AlphaFoldDB" id="A0A844Z3Q3"/>
<keyword evidence="3" id="KW-0378">Hydrolase</keyword>
<keyword evidence="4" id="KW-1185">Reference proteome</keyword>
<name>A0A844Z3Q3_9SPHN</name>
<dbReference type="PANTHER" id="PTHR43283:SF7">
    <property type="entry name" value="BETA-LACTAMASE-RELATED DOMAIN-CONTAINING PROTEIN"/>
    <property type="match status" value="1"/>
</dbReference>
<evidence type="ECO:0000313" key="3">
    <source>
        <dbReference type="EMBL" id="MXO82358.1"/>
    </source>
</evidence>
<feature type="signal peptide" evidence="1">
    <location>
        <begin position="1"/>
        <end position="19"/>
    </location>
</feature>
<feature type="domain" description="Beta-lactamase-related" evidence="2">
    <location>
        <begin position="42"/>
        <end position="314"/>
    </location>
</feature>
<dbReference type="SUPFAM" id="SSF56601">
    <property type="entry name" value="beta-lactamase/transpeptidase-like"/>
    <property type="match status" value="1"/>
</dbReference>
<dbReference type="EMBL" id="WTYZ01000001">
    <property type="protein sequence ID" value="MXO82358.1"/>
    <property type="molecule type" value="Genomic_DNA"/>
</dbReference>
<gene>
    <name evidence="3" type="ORF">GRI35_03075</name>
</gene>